<keyword evidence="5 12" id="KW-0285">Flavoprotein</keyword>
<evidence type="ECO:0000313" key="14">
    <source>
        <dbReference type="Proteomes" id="UP000295645"/>
    </source>
</evidence>
<dbReference type="UniPathway" id="UPA00193"/>
<comment type="cofactor">
    <cofactor evidence="1 12">
        <name>FAD</name>
        <dbReference type="ChEBI" id="CHEBI:57692"/>
    </cofactor>
</comment>
<evidence type="ECO:0000256" key="12">
    <source>
        <dbReference type="RuleBase" id="RU003862"/>
    </source>
</evidence>
<protein>
    <recommendedName>
        <fullName evidence="12">Methylenetetrahydrofolate reductase</fullName>
        <ecNumber evidence="12">1.5.1.54</ecNumber>
    </recommendedName>
</protein>
<dbReference type="PANTHER" id="PTHR45754">
    <property type="entry name" value="METHYLENETETRAHYDROFOLATE REDUCTASE"/>
    <property type="match status" value="1"/>
</dbReference>
<dbReference type="NCBIfam" id="TIGR00676">
    <property type="entry name" value="fadh2"/>
    <property type="match status" value="1"/>
</dbReference>
<evidence type="ECO:0000256" key="2">
    <source>
        <dbReference type="ARBA" id="ARBA00004777"/>
    </source>
</evidence>
<evidence type="ECO:0000256" key="8">
    <source>
        <dbReference type="ARBA" id="ARBA00023027"/>
    </source>
</evidence>
<dbReference type="RefSeq" id="WP_132142188.1">
    <property type="nucleotide sequence ID" value="NZ_SMCS01000002.1"/>
</dbReference>
<keyword evidence="6 12" id="KW-0274">FAD</keyword>
<dbReference type="EC" id="1.5.1.54" evidence="12"/>
<dbReference type="AlphaFoldDB" id="A0A4R3YTT9"/>
<evidence type="ECO:0000313" key="13">
    <source>
        <dbReference type="EMBL" id="TCV95961.1"/>
    </source>
</evidence>
<keyword evidence="9" id="KW-0486">Methionine biosynthesis</keyword>
<comment type="caution">
    <text evidence="13">The sequence shown here is derived from an EMBL/GenBank/DDBJ whole genome shotgun (WGS) entry which is preliminary data.</text>
</comment>
<evidence type="ECO:0000256" key="6">
    <source>
        <dbReference type="ARBA" id="ARBA00022827"/>
    </source>
</evidence>
<dbReference type="EMBL" id="SMCS01000002">
    <property type="protein sequence ID" value="TCV95961.1"/>
    <property type="molecule type" value="Genomic_DNA"/>
</dbReference>
<evidence type="ECO:0000256" key="5">
    <source>
        <dbReference type="ARBA" id="ARBA00022630"/>
    </source>
</evidence>
<organism evidence="13 14">
    <name type="scientific">Luteibacter rhizovicinus</name>
    <dbReference type="NCBI Taxonomy" id="242606"/>
    <lineage>
        <taxon>Bacteria</taxon>
        <taxon>Pseudomonadati</taxon>
        <taxon>Pseudomonadota</taxon>
        <taxon>Gammaproteobacteria</taxon>
        <taxon>Lysobacterales</taxon>
        <taxon>Rhodanobacteraceae</taxon>
        <taxon>Luteibacter</taxon>
    </lineage>
</organism>
<dbReference type="SUPFAM" id="SSF51730">
    <property type="entry name" value="FAD-linked oxidoreductase"/>
    <property type="match status" value="1"/>
</dbReference>
<accession>A0A4R3YTT9</accession>
<evidence type="ECO:0000256" key="3">
    <source>
        <dbReference type="ARBA" id="ARBA00006743"/>
    </source>
</evidence>
<dbReference type="PANTHER" id="PTHR45754:SF3">
    <property type="entry name" value="METHYLENETETRAHYDROFOLATE REDUCTASE (NADPH)"/>
    <property type="match status" value="1"/>
</dbReference>
<dbReference type="GO" id="GO:0009086">
    <property type="term" value="P:methionine biosynthetic process"/>
    <property type="evidence" value="ECO:0007669"/>
    <property type="project" value="UniProtKB-KW"/>
</dbReference>
<keyword evidence="8" id="KW-0520">NAD</keyword>
<dbReference type="InterPro" id="IPR003171">
    <property type="entry name" value="Mehydrof_redctse-like"/>
</dbReference>
<dbReference type="Pfam" id="PF02219">
    <property type="entry name" value="MTHFR"/>
    <property type="match status" value="1"/>
</dbReference>
<evidence type="ECO:0000256" key="11">
    <source>
        <dbReference type="ARBA" id="ARBA00048628"/>
    </source>
</evidence>
<evidence type="ECO:0000256" key="7">
    <source>
        <dbReference type="ARBA" id="ARBA00023002"/>
    </source>
</evidence>
<name>A0A4R3YTT9_9GAMM</name>
<dbReference type="Gene3D" id="3.20.20.220">
    <property type="match status" value="1"/>
</dbReference>
<comment type="similarity">
    <text evidence="3 12">Belongs to the methylenetetrahydrofolate reductase family.</text>
</comment>
<dbReference type="GO" id="GO:0071949">
    <property type="term" value="F:FAD binding"/>
    <property type="evidence" value="ECO:0007669"/>
    <property type="project" value="TreeGrafter"/>
</dbReference>
<dbReference type="GO" id="GO:0005829">
    <property type="term" value="C:cytosol"/>
    <property type="evidence" value="ECO:0007669"/>
    <property type="project" value="InterPro"/>
</dbReference>
<dbReference type="InterPro" id="IPR004620">
    <property type="entry name" value="MTHF_reductase_bac"/>
</dbReference>
<evidence type="ECO:0000256" key="9">
    <source>
        <dbReference type="ARBA" id="ARBA00023167"/>
    </source>
</evidence>
<keyword evidence="7 12" id="KW-0560">Oxidoreductase</keyword>
<dbReference type="CDD" id="cd00537">
    <property type="entry name" value="MTHFR"/>
    <property type="match status" value="1"/>
</dbReference>
<keyword evidence="4" id="KW-0028">Amino-acid biosynthesis</keyword>
<dbReference type="OrthoDB" id="9812555at2"/>
<comment type="pathway">
    <text evidence="10">Amino-acid biosynthesis; L-methionine biosynthesis via de novo pathway.</text>
</comment>
<proteinExistence type="inferred from homology"/>
<evidence type="ECO:0000256" key="4">
    <source>
        <dbReference type="ARBA" id="ARBA00022605"/>
    </source>
</evidence>
<reference evidence="13 14" key="1">
    <citation type="submission" date="2019-03" db="EMBL/GenBank/DDBJ databases">
        <title>Above-ground endophytic microbial communities from plants in different locations in the United States.</title>
        <authorList>
            <person name="Frank C."/>
        </authorList>
    </citation>
    <scope>NUCLEOTIDE SEQUENCE [LARGE SCALE GENOMIC DNA]</scope>
    <source>
        <strain evidence="13 14">LP_13_YM</strain>
    </source>
</reference>
<gene>
    <name evidence="13" type="ORF">EC912_102309</name>
</gene>
<dbReference type="InterPro" id="IPR029041">
    <property type="entry name" value="FAD-linked_oxidoreductase-like"/>
</dbReference>
<evidence type="ECO:0000256" key="1">
    <source>
        <dbReference type="ARBA" id="ARBA00001974"/>
    </source>
</evidence>
<sequence>MPAISFEFFPPKTDEQRAQLDTTVRKLKSHAPDYVSVTFGAGGSTLSYTDETVKRLRSEHALSVAPHLSCMGGTRAEIAALLDTYRETGCRRIVALRGDLPSGMASPGDFRYAAELVSFIRKHSGDHFHVEVAAYPETHPQAENALKDMQHFKTKVDAGANGAITQYFFNADAYFRFVDDATKLGVNIPIVPGIMPIANFSQLQRFSEACGAEIPRWIVKRMQAHGDNAAAIRELAADVVAELCRRLLDGGAPGLHFYTINRARSTTSVLERLG</sequence>
<dbReference type="Proteomes" id="UP000295645">
    <property type="component" value="Unassembled WGS sequence"/>
</dbReference>
<dbReference type="GO" id="GO:0035999">
    <property type="term" value="P:tetrahydrofolate interconversion"/>
    <property type="evidence" value="ECO:0007669"/>
    <property type="project" value="UniProtKB-UniPathway"/>
</dbReference>
<dbReference type="GO" id="GO:0106312">
    <property type="term" value="F:methylenetetrahydrofolate reductase (NADH) activity"/>
    <property type="evidence" value="ECO:0007669"/>
    <property type="project" value="UniProtKB-EC"/>
</dbReference>
<keyword evidence="14" id="KW-1185">Reference proteome</keyword>
<comment type="catalytic activity">
    <reaction evidence="11">
        <text>(6S)-5-methyl-5,6,7,8-tetrahydrofolate + NAD(+) = (6R)-5,10-methylene-5,6,7,8-tetrahydrofolate + NADH + H(+)</text>
        <dbReference type="Rhea" id="RHEA:19821"/>
        <dbReference type="ChEBI" id="CHEBI:15378"/>
        <dbReference type="ChEBI" id="CHEBI:15636"/>
        <dbReference type="ChEBI" id="CHEBI:18608"/>
        <dbReference type="ChEBI" id="CHEBI:57540"/>
        <dbReference type="ChEBI" id="CHEBI:57945"/>
        <dbReference type="EC" id="1.5.1.54"/>
    </reaction>
    <physiologicalReaction direction="right-to-left" evidence="11">
        <dbReference type="Rhea" id="RHEA:19823"/>
    </physiologicalReaction>
</comment>
<evidence type="ECO:0000256" key="10">
    <source>
        <dbReference type="ARBA" id="ARBA00034478"/>
    </source>
</evidence>
<comment type="pathway">
    <text evidence="2 12">One-carbon metabolism; tetrahydrofolate interconversion.</text>
</comment>